<evidence type="ECO:0000259" key="1">
    <source>
        <dbReference type="Pfam" id="PF08241"/>
    </source>
</evidence>
<dbReference type="RefSeq" id="WP_120746607.1">
    <property type="nucleotide sequence ID" value="NZ_RBAH01000004.1"/>
</dbReference>
<reference evidence="2 3" key="1">
    <citation type="journal article" date="2007" name="Int. J. Syst. Evol. Microbiol.">
        <title>Paenibacillus ginsengarvi sp. nov., isolated from soil from ginseng cultivation.</title>
        <authorList>
            <person name="Yoon M.H."/>
            <person name="Ten L.N."/>
            <person name="Im W.T."/>
        </authorList>
    </citation>
    <scope>NUCLEOTIDE SEQUENCE [LARGE SCALE GENOMIC DNA]</scope>
    <source>
        <strain evidence="2 3">KCTC 13059</strain>
    </source>
</reference>
<proteinExistence type="predicted"/>
<keyword evidence="3" id="KW-1185">Reference proteome</keyword>
<dbReference type="EMBL" id="RBAH01000004">
    <property type="protein sequence ID" value="RKN85585.1"/>
    <property type="molecule type" value="Genomic_DNA"/>
</dbReference>
<gene>
    <name evidence="2" type="ORF">D7M11_07825</name>
</gene>
<dbReference type="Proteomes" id="UP000282311">
    <property type="component" value="Unassembled WGS sequence"/>
</dbReference>
<evidence type="ECO:0000313" key="3">
    <source>
        <dbReference type="Proteomes" id="UP000282311"/>
    </source>
</evidence>
<dbReference type="CDD" id="cd02440">
    <property type="entry name" value="AdoMet_MTases"/>
    <property type="match status" value="1"/>
</dbReference>
<sequence>MITNSKSFLNKQYGDSSNLDIRIRLHEMYSTNSADWHEWVFDHIAFGETSRIVEFGCGSGALWGKNKSRMNGGWKLLLTDMSEGMLQKAQATVGEADQDRLTYRIADIQHTQLESSVYDIAIANHMLYHVPEIGKALTEVRRILKPSGSFYAATNGHRHMIELYDLVREFDSSLASAKPENAIAFGMENGGALLQSHFGQVRLLPFQSDLHVTSASDLAAYMFSVGSHLREAIERDGRLSNFLEFLETKKSDQGYIHITKQTGLFICTQPKSV</sequence>
<keyword evidence="2" id="KW-0489">Methyltransferase</keyword>
<dbReference type="OrthoDB" id="9777497at2"/>
<dbReference type="Gene3D" id="3.40.50.150">
    <property type="entry name" value="Vaccinia Virus protein VP39"/>
    <property type="match status" value="1"/>
</dbReference>
<accession>A0A3B0CIT9</accession>
<organism evidence="2 3">
    <name type="scientific">Paenibacillus ginsengarvi</name>
    <dbReference type="NCBI Taxonomy" id="400777"/>
    <lineage>
        <taxon>Bacteria</taxon>
        <taxon>Bacillati</taxon>
        <taxon>Bacillota</taxon>
        <taxon>Bacilli</taxon>
        <taxon>Bacillales</taxon>
        <taxon>Paenibacillaceae</taxon>
        <taxon>Paenibacillus</taxon>
    </lineage>
</organism>
<keyword evidence="2" id="KW-0808">Transferase</keyword>
<feature type="domain" description="Methyltransferase type 11" evidence="1">
    <location>
        <begin position="54"/>
        <end position="151"/>
    </location>
</feature>
<dbReference type="SUPFAM" id="SSF53335">
    <property type="entry name" value="S-adenosyl-L-methionine-dependent methyltransferases"/>
    <property type="match status" value="1"/>
</dbReference>
<dbReference type="Pfam" id="PF08241">
    <property type="entry name" value="Methyltransf_11"/>
    <property type="match status" value="1"/>
</dbReference>
<dbReference type="GO" id="GO:0008757">
    <property type="term" value="F:S-adenosylmethionine-dependent methyltransferase activity"/>
    <property type="evidence" value="ECO:0007669"/>
    <property type="project" value="InterPro"/>
</dbReference>
<dbReference type="PANTHER" id="PTHR43861">
    <property type="entry name" value="TRANS-ACONITATE 2-METHYLTRANSFERASE-RELATED"/>
    <property type="match status" value="1"/>
</dbReference>
<dbReference type="InterPro" id="IPR013216">
    <property type="entry name" value="Methyltransf_11"/>
</dbReference>
<comment type="caution">
    <text evidence="2">The sequence shown here is derived from an EMBL/GenBank/DDBJ whole genome shotgun (WGS) entry which is preliminary data.</text>
</comment>
<dbReference type="InterPro" id="IPR029063">
    <property type="entry name" value="SAM-dependent_MTases_sf"/>
</dbReference>
<evidence type="ECO:0000313" key="2">
    <source>
        <dbReference type="EMBL" id="RKN85585.1"/>
    </source>
</evidence>
<dbReference type="AlphaFoldDB" id="A0A3B0CIT9"/>
<protein>
    <submittedName>
        <fullName evidence="2">Class I SAM-dependent methyltransferase</fullName>
    </submittedName>
</protein>
<dbReference type="GO" id="GO:0032259">
    <property type="term" value="P:methylation"/>
    <property type="evidence" value="ECO:0007669"/>
    <property type="project" value="UniProtKB-KW"/>
</dbReference>
<name>A0A3B0CIT9_9BACL</name>